<dbReference type="PROSITE" id="PS00452">
    <property type="entry name" value="GUANYLATE_CYCLASE_1"/>
    <property type="match status" value="1"/>
</dbReference>
<evidence type="ECO:0000256" key="3">
    <source>
        <dbReference type="ARBA" id="ARBA00022692"/>
    </source>
</evidence>
<dbReference type="Proteomes" id="UP000230423">
    <property type="component" value="Unassembled WGS sequence"/>
</dbReference>
<keyword evidence="3" id="KW-0812">Transmembrane</keyword>
<keyword evidence="8" id="KW-0325">Glycoprotein</keyword>
<feature type="non-terminal residue" evidence="12">
    <location>
        <position position="246"/>
    </location>
</feature>
<dbReference type="GO" id="GO:0035556">
    <property type="term" value="P:intracellular signal transduction"/>
    <property type="evidence" value="ECO:0007669"/>
    <property type="project" value="InterPro"/>
</dbReference>
<evidence type="ECO:0000256" key="10">
    <source>
        <dbReference type="RuleBase" id="RU000405"/>
    </source>
</evidence>
<proteinExistence type="inferred from homology"/>
<dbReference type="GO" id="GO:0004016">
    <property type="term" value="F:adenylate cyclase activity"/>
    <property type="evidence" value="ECO:0007669"/>
    <property type="project" value="TreeGrafter"/>
</dbReference>
<comment type="similarity">
    <text evidence="10">Belongs to the adenylyl cyclase class-4/guanylyl cyclase family.</text>
</comment>
<sequence>MQAVEARETPLPQRRFHFVYHTANSFAIVSPGASHLQRSSTTLVPSSSLVETIGDAYMVVSGIPEENGTRHIMHIADIALDIMEILRTYVIPHRPTTRLRIRIGFHCGPVAAGVIGLTAPRYCLFGDTVNMASRMESTGEPEKIQCSENAYEMLAKYYPEYKAELRGTVEVKLIGKCYSGNGEKAKNARDLTGGVRTVPLQEFTVSALLDMMRYGRIRLSTSLKRYYCMLTHSQDLVFIKIHYYEK</sequence>
<keyword evidence="13" id="KW-1185">Reference proteome</keyword>
<evidence type="ECO:0000259" key="11">
    <source>
        <dbReference type="PROSITE" id="PS50125"/>
    </source>
</evidence>
<dbReference type="PANTHER" id="PTHR11920:SF498">
    <property type="entry name" value="RECEPTOR-TYPE GUANYLATE CYCLASE GCY-8"/>
    <property type="match status" value="1"/>
</dbReference>
<keyword evidence="4" id="KW-0547">Nucleotide-binding</keyword>
<dbReference type="GO" id="GO:0007168">
    <property type="term" value="P:receptor guanylyl cyclase signaling pathway"/>
    <property type="evidence" value="ECO:0007669"/>
    <property type="project" value="TreeGrafter"/>
</dbReference>
<accession>A0A2G9U1T2</accession>
<dbReference type="SMART" id="SM00044">
    <property type="entry name" value="CYCc"/>
    <property type="match status" value="1"/>
</dbReference>
<keyword evidence="7" id="KW-0675">Receptor</keyword>
<dbReference type="EMBL" id="KZ350087">
    <property type="protein sequence ID" value="PIO64236.1"/>
    <property type="molecule type" value="Genomic_DNA"/>
</dbReference>
<dbReference type="PANTHER" id="PTHR11920">
    <property type="entry name" value="GUANYLYL CYCLASE"/>
    <property type="match status" value="1"/>
</dbReference>
<dbReference type="InterPro" id="IPR018297">
    <property type="entry name" value="A/G_cyclase_CS"/>
</dbReference>
<protein>
    <submittedName>
        <fullName evidence="12">Adenylate/guanylate cyclase catalytic domain protein</fullName>
    </submittedName>
</protein>
<evidence type="ECO:0000256" key="2">
    <source>
        <dbReference type="ARBA" id="ARBA00004370"/>
    </source>
</evidence>
<dbReference type="InterPro" id="IPR050401">
    <property type="entry name" value="Cyclic_nucleotide_synthase"/>
</dbReference>
<name>A0A2G9U1T2_TELCI</name>
<dbReference type="Gene3D" id="3.30.70.1230">
    <property type="entry name" value="Nucleotide cyclase"/>
    <property type="match status" value="1"/>
</dbReference>
<evidence type="ECO:0000313" key="12">
    <source>
        <dbReference type="EMBL" id="PIO64236.1"/>
    </source>
</evidence>
<keyword evidence="6" id="KW-0472">Membrane</keyword>
<dbReference type="InterPro" id="IPR029787">
    <property type="entry name" value="Nucleotide_cyclase"/>
</dbReference>
<evidence type="ECO:0000256" key="5">
    <source>
        <dbReference type="ARBA" id="ARBA00022989"/>
    </source>
</evidence>
<dbReference type="PROSITE" id="PS50125">
    <property type="entry name" value="GUANYLATE_CYCLASE_2"/>
    <property type="match status" value="1"/>
</dbReference>
<comment type="subcellular location">
    <subcellularLocation>
        <location evidence="2">Membrane</location>
    </subcellularLocation>
</comment>
<comment type="catalytic activity">
    <reaction evidence="1">
        <text>GTP = 3',5'-cyclic GMP + diphosphate</text>
        <dbReference type="Rhea" id="RHEA:13665"/>
        <dbReference type="ChEBI" id="CHEBI:33019"/>
        <dbReference type="ChEBI" id="CHEBI:37565"/>
        <dbReference type="ChEBI" id="CHEBI:57746"/>
        <dbReference type="EC" id="4.6.1.2"/>
    </reaction>
</comment>
<evidence type="ECO:0000256" key="1">
    <source>
        <dbReference type="ARBA" id="ARBA00001436"/>
    </source>
</evidence>
<dbReference type="SUPFAM" id="SSF55073">
    <property type="entry name" value="Nucleotide cyclase"/>
    <property type="match status" value="1"/>
</dbReference>
<feature type="domain" description="Guanylate cyclase" evidence="11">
    <location>
        <begin position="50"/>
        <end position="136"/>
    </location>
</feature>
<evidence type="ECO:0000256" key="9">
    <source>
        <dbReference type="ARBA" id="ARBA00023239"/>
    </source>
</evidence>
<dbReference type="GO" id="GO:0001653">
    <property type="term" value="F:peptide receptor activity"/>
    <property type="evidence" value="ECO:0007669"/>
    <property type="project" value="TreeGrafter"/>
</dbReference>
<organism evidence="12 13">
    <name type="scientific">Teladorsagia circumcincta</name>
    <name type="common">Brown stomach worm</name>
    <name type="synonym">Ostertagia circumcincta</name>
    <dbReference type="NCBI Taxonomy" id="45464"/>
    <lineage>
        <taxon>Eukaryota</taxon>
        <taxon>Metazoa</taxon>
        <taxon>Ecdysozoa</taxon>
        <taxon>Nematoda</taxon>
        <taxon>Chromadorea</taxon>
        <taxon>Rhabditida</taxon>
        <taxon>Rhabditina</taxon>
        <taxon>Rhabditomorpha</taxon>
        <taxon>Strongyloidea</taxon>
        <taxon>Trichostrongylidae</taxon>
        <taxon>Teladorsagia</taxon>
    </lineage>
</organism>
<dbReference type="OrthoDB" id="60033at2759"/>
<dbReference type="InterPro" id="IPR001054">
    <property type="entry name" value="A/G_cyclase"/>
</dbReference>
<evidence type="ECO:0000256" key="6">
    <source>
        <dbReference type="ARBA" id="ARBA00023136"/>
    </source>
</evidence>
<dbReference type="CDD" id="cd07302">
    <property type="entry name" value="CHD"/>
    <property type="match status" value="1"/>
</dbReference>
<dbReference type="Pfam" id="PF00211">
    <property type="entry name" value="Guanylate_cyc"/>
    <property type="match status" value="1"/>
</dbReference>
<keyword evidence="9 10" id="KW-0456">Lyase</keyword>
<dbReference type="GO" id="GO:0005886">
    <property type="term" value="C:plasma membrane"/>
    <property type="evidence" value="ECO:0007669"/>
    <property type="project" value="TreeGrafter"/>
</dbReference>
<dbReference type="GO" id="GO:0000166">
    <property type="term" value="F:nucleotide binding"/>
    <property type="evidence" value="ECO:0007669"/>
    <property type="project" value="UniProtKB-KW"/>
</dbReference>
<evidence type="ECO:0000313" key="13">
    <source>
        <dbReference type="Proteomes" id="UP000230423"/>
    </source>
</evidence>
<evidence type="ECO:0000256" key="4">
    <source>
        <dbReference type="ARBA" id="ARBA00022741"/>
    </source>
</evidence>
<dbReference type="GO" id="GO:0004383">
    <property type="term" value="F:guanylate cyclase activity"/>
    <property type="evidence" value="ECO:0007669"/>
    <property type="project" value="UniProtKB-EC"/>
</dbReference>
<reference evidence="12 13" key="1">
    <citation type="submission" date="2015-09" db="EMBL/GenBank/DDBJ databases">
        <title>Draft genome of the parasitic nematode Teladorsagia circumcincta isolate WARC Sus (inbred).</title>
        <authorList>
            <person name="Mitreva M."/>
        </authorList>
    </citation>
    <scope>NUCLEOTIDE SEQUENCE [LARGE SCALE GENOMIC DNA]</scope>
    <source>
        <strain evidence="12 13">S</strain>
    </source>
</reference>
<evidence type="ECO:0000256" key="7">
    <source>
        <dbReference type="ARBA" id="ARBA00023170"/>
    </source>
</evidence>
<dbReference type="AlphaFoldDB" id="A0A2G9U1T2"/>
<gene>
    <name evidence="12" type="ORF">TELCIR_14141</name>
</gene>
<evidence type="ECO:0000256" key="8">
    <source>
        <dbReference type="ARBA" id="ARBA00023180"/>
    </source>
</evidence>
<keyword evidence="5" id="KW-1133">Transmembrane helix</keyword>